<reference evidence="1 2" key="1">
    <citation type="submission" date="2017-10" db="EMBL/GenBank/DDBJ databases">
        <title>Whole genome sequencing of members of genus Pseudoxanthomonas.</title>
        <authorList>
            <person name="Kumar S."/>
            <person name="Bansal K."/>
            <person name="Kaur A."/>
            <person name="Patil P."/>
            <person name="Sharma S."/>
            <person name="Patil P.B."/>
        </authorList>
    </citation>
    <scope>NUCLEOTIDE SEQUENCE [LARGE SCALE GENOMIC DNA]</scope>
    <source>
        <strain evidence="1 2">DSM 17109</strain>
    </source>
</reference>
<keyword evidence="2" id="KW-1185">Reference proteome</keyword>
<evidence type="ECO:0000313" key="2">
    <source>
        <dbReference type="Proteomes" id="UP000781710"/>
    </source>
</evidence>
<proteinExistence type="predicted"/>
<gene>
    <name evidence="1" type="ORF">CSC78_15830</name>
</gene>
<evidence type="ECO:0000313" key="1">
    <source>
        <dbReference type="EMBL" id="KAF1723502.1"/>
    </source>
</evidence>
<dbReference type="Proteomes" id="UP000781710">
    <property type="component" value="Unassembled WGS sequence"/>
</dbReference>
<sequence>MSPRERRTLQLWLASRYHRSAFPDEFDRRLNEETGVKERIAKAFKDSGAYISAMFFDIDEGHEVPRNGAADTYSLYITLMYSTASDPSEAFDVAQKTADRIEEIFSSRCKVTVDGVESWKWIELCGIDSIADDAITVAQSQALSKWHGDHISLRTDPEQPVFVDR</sequence>
<comment type="caution">
    <text evidence="1">The sequence shown here is derived from an EMBL/GenBank/DDBJ whole genome shotgun (WGS) entry which is preliminary data.</text>
</comment>
<dbReference type="EMBL" id="PDWW01000027">
    <property type="protein sequence ID" value="KAF1723502.1"/>
    <property type="molecule type" value="Genomic_DNA"/>
</dbReference>
<organism evidence="1 2">
    <name type="scientific">Pseudoxanthomonas japonensis</name>
    <dbReference type="NCBI Taxonomy" id="69284"/>
    <lineage>
        <taxon>Bacteria</taxon>
        <taxon>Pseudomonadati</taxon>
        <taxon>Pseudomonadota</taxon>
        <taxon>Gammaproteobacteria</taxon>
        <taxon>Lysobacterales</taxon>
        <taxon>Lysobacteraceae</taxon>
        <taxon>Pseudoxanthomonas</taxon>
    </lineage>
</organism>
<protein>
    <submittedName>
        <fullName evidence="1">Uncharacterized protein</fullName>
    </submittedName>
</protein>
<name>A0ABQ6ZDS9_9GAMM</name>
<accession>A0ABQ6ZDS9</accession>